<keyword evidence="4 6" id="KW-0520">NAD</keyword>
<accession>A0A4U0H9D0</accession>
<dbReference type="GO" id="GO:0010181">
    <property type="term" value="F:FMN binding"/>
    <property type="evidence" value="ECO:0007669"/>
    <property type="project" value="UniProtKB-UniRule"/>
</dbReference>
<feature type="binding site" evidence="6">
    <location>
        <position position="9"/>
    </location>
    <ligand>
        <name>FMN</name>
        <dbReference type="ChEBI" id="CHEBI:58210"/>
    </ligand>
</feature>
<dbReference type="InterPro" id="IPR023048">
    <property type="entry name" value="NADH:quinone_OxRdtase_FMN_depd"/>
</dbReference>
<keyword evidence="3 6" id="KW-0560">Oxidoreductase</keyword>
<feature type="domain" description="Flavodoxin-like fold" evidence="7">
    <location>
        <begin position="1"/>
        <end position="196"/>
    </location>
</feature>
<evidence type="ECO:0000256" key="6">
    <source>
        <dbReference type="HAMAP-Rule" id="MF_01216"/>
    </source>
</evidence>
<keyword evidence="2 6" id="KW-0288">FMN</keyword>
<keyword evidence="9" id="KW-1185">Reference proteome</keyword>
<sequence>MKILHIISSPRGEASQTIQLGNSIVKKLVAKNEKASIITRDITTEIVPYLIGTHIQSFNTPPENRSAEQLELIKLSDILIAEVLDADIIVIGAPMYNFGIPAVLKSWIDYLARAGVAFTYTADGPVGLIQGKKVFLAIGSGGVYSEGDYKAFDFIEPYLRTSLGFFGMTDITAFRIEGVSVSALKDNAMQVALEKLSVLD</sequence>
<dbReference type="Pfam" id="PF02525">
    <property type="entry name" value="Flavodoxin_2"/>
    <property type="match status" value="1"/>
</dbReference>
<reference evidence="8 9" key="1">
    <citation type="submission" date="2019-04" db="EMBL/GenBank/DDBJ databases">
        <title>Sphingobacterium olei sp. nov., isolated from oil-contaminated soil.</title>
        <authorList>
            <person name="Liu B."/>
        </authorList>
    </citation>
    <scope>NUCLEOTIDE SEQUENCE [LARGE SCALE GENOMIC DNA]</scope>
    <source>
        <strain evidence="8 9">Y3L14</strain>
    </source>
</reference>
<comment type="cofactor">
    <cofactor evidence="6">
        <name>FMN</name>
        <dbReference type="ChEBI" id="CHEBI:58210"/>
    </cofactor>
    <text evidence="6">Binds 1 FMN per subunit.</text>
</comment>
<protein>
    <recommendedName>
        <fullName evidence="6">FMN dependent NADH:quinone oxidoreductase</fullName>
        <ecNumber evidence="6">1.6.5.-</ecNumber>
    </recommendedName>
    <alternativeName>
        <fullName evidence="6">Azo-dye reductase</fullName>
    </alternativeName>
    <alternativeName>
        <fullName evidence="6">FMN-dependent NADH-azo compound oxidoreductase</fullName>
    </alternativeName>
    <alternativeName>
        <fullName evidence="6">FMN-dependent NADH-azoreductase</fullName>
        <ecNumber evidence="6">1.7.1.17</ecNumber>
    </alternativeName>
</protein>
<evidence type="ECO:0000313" key="8">
    <source>
        <dbReference type="EMBL" id="TJY67102.1"/>
    </source>
</evidence>
<dbReference type="InterPro" id="IPR029039">
    <property type="entry name" value="Flavoprotein-like_sf"/>
</dbReference>
<comment type="caution">
    <text evidence="6">Lacks conserved residue(s) required for the propagation of feature annotation.</text>
</comment>
<feature type="binding site" evidence="6">
    <location>
        <begin position="95"/>
        <end position="98"/>
    </location>
    <ligand>
        <name>FMN</name>
        <dbReference type="ChEBI" id="CHEBI:58210"/>
    </ligand>
</feature>
<dbReference type="PANTHER" id="PTHR43741">
    <property type="entry name" value="FMN-DEPENDENT NADH-AZOREDUCTASE 1"/>
    <property type="match status" value="1"/>
</dbReference>
<dbReference type="EC" id="1.6.5.-" evidence="6"/>
<organism evidence="8 9">
    <name type="scientific">Sphingobacterium alkalisoli</name>
    <dbReference type="NCBI Taxonomy" id="1874115"/>
    <lineage>
        <taxon>Bacteria</taxon>
        <taxon>Pseudomonadati</taxon>
        <taxon>Bacteroidota</taxon>
        <taxon>Sphingobacteriia</taxon>
        <taxon>Sphingobacteriales</taxon>
        <taxon>Sphingobacteriaceae</taxon>
        <taxon>Sphingobacterium</taxon>
    </lineage>
</organism>
<comment type="function">
    <text evidence="6">Also exhibits azoreductase activity. Catalyzes the reductive cleavage of the azo bond in aromatic azo compounds to the corresponding amines.</text>
</comment>
<dbReference type="OrthoDB" id="9805013at2"/>
<dbReference type="InterPro" id="IPR050104">
    <property type="entry name" value="FMN-dep_NADH:Q_OxRdtase_AzoR1"/>
</dbReference>
<comment type="catalytic activity">
    <reaction evidence="5">
        <text>N,N-dimethyl-1,4-phenylenediamine + anthranilate + 2 NAD(+) = 2-(4-dimethylaminophenyl)diazenylbenzoate + 2 NADH + 2 H(+)</text>
        <dbReference type="Rhea" id="RHEA:55872"/>
        <dbReference type="ChEBI" id="CHEBI:15378"/>
        <dbReference type="ChEBI" id="CHEBI:15783"/>
        <dbReference type="ChEBI" id="CHEBI:16567"/>
        <dbReference type="ChEBI" id="CHEBI:57540"/>
        <dbReference type="ChEBI" id="CHEBI:57945"/>
        <dbReference type="ChEBI" id="CHEBI:71579"/>
        <dbReference type="EC" id="1.7.1.17"/>
    </reaction>
    <physiologicalReaction direction="right-to-left" evidence="5">
        <dbReference type="Rhea" id="RHEA:55874"/>
    </physiologicalReaction>
</comment>
<dbReference type="InterPro" id="IPR003680">
    <property type="entry name" value="Flavodoxin_fold"/>
</dbReference>
<comment type="similarity">
    <text evidence="6">Belongs to the azoreductase type 1 family.</text>
</comment>
<evidence type="ECO:0000256" key="3">
    <source>
        <dbReference type="ARBA" id="ARBA00023002"/>
    </source>
</evidence>
<comment type="catalytic activity">
    <reaction evidence="6">
        <text>2 a quinone + NADH + H(+) = 2 a 1,4-benzosemiquinone + NAD(+)</text>
        <dbReference type="Rhea" id="RHEA:65952"/>
        <dbReference type="ChEBI" id="CHEBI:15378"/>
        <dbReference type="ChEBI" id="CHEBI:57540"/>
        <dbReference type="ChEBI" id="CHEBI:57945"/>
        <dbReference type="ChEBI" id="CHEBI:132124"/>
        <dbReference type="ChEBI" id="CHEBI:134225"/>
    </reaction>
</comment>
<dbReference type="GO" id="GO:0009055">
    <property type="term" value="F:electron transfer activity"/>
    <property type="evidence" value="ECO:0007669"/>
    <property type="project" value="UniProtKB-UniRule"/>
</dbReference>
<dbReference type="AlphaFoldDB" id="A0A4U0H9D0"/>
<dbReference type="EMBL" id="SUKA01000002">
    <property type="protein sequence ID" value="TJY67102.1"/>
    <property type="molecule type" value="Genomic_DNA"/>
</dbReference>
<evidence type="ECO:0000313" key="9">
    <source>
        <dbReference type="Proteomes" id="UP000309872"/>
    </source>
</evidence>
<evidence type="ECO:0000256" key="4">
    <source>
        <dbReference type="ARBA" id="ARBA00023027"/>
    </source>
</evidence>
<evidence type="ECO:0000256" key="5">
    <source>
        <dbReference type="ARBA" id="ARBA00048542"/>
    </source>
</evidence>
<dbReference type="Proteomes" id="UP000309872">
    <property type="component" value="Unassembled WGS sequence"/>
</dbReference>
<comment type="subunit">
    <text evidence="6">Homodimer.</text>
</comment>
<dbReference type="SUPFAM" id="SSF52218">
    <property type="entry name" value="Flavoproteins"/>
    <property type="match status" value="1"/>
</dbReference>
<gene>
    <name evidence="6" type="primary">azoR</name>
    <name evidence="8" type="ORF">FAZ19_09440</name>
</gene>
<dbReference type="EC" id="1.7.1.17" evidence="6"/>
<proteinExistence type="inferred from homology"/>
<dbReference type="PANTHER" id="PTHR43741:SF4">
    <property type="entry name" value="FMN-DEPENDENT NADH:QUINONE OXIDOREDUCTASE"/>
    <property type="match status" value="1"/>
</dbReference>
<name>A0A4U0H9D0_9SPHI</name>
<evidence type="ECO:0000256" key="2">
    <source>
        <dbReference type="ARBA" id="ARBA00022643"/>
    </source>
</evidence>
<dbReference type="GO" id="GO:0016655">
    <property type="term" value="F:oxidoreductase activity, acting on NAD(P)H, quinone or similar compound as acceptor"/>
    <property type="evidence" value="ECO:0007669"/>
    <property type="project" value="InterPro"/>
</dbReference>
<comment type="function">
    <text evidence="6">Quinone reductase that provides resistance to thiol-specific stress caused by electrophilic quinones.</text>
</comment>
<dbReference type="Gene3D" id="3.40.50.360">
    <property type="match status" value="1"/>
</dbReference>
<dbReference type="HAMAP" id="MF_01216">
    <property type="entry name" value="Azoreductase_type1"/>
    <property type="match status" value="1"/>
</dbReference>
<dbReference type="RefSeq" id="WP_136820449.1">
    <property type="nucleotide sequence ID" value="NZ_BMJX01000002.1"/>
</dbReference>
<keyword evidence="1 6" id="KW-0285">Flavoprotein</keyword>
<evidence type="ECO:0000259" key="7">
    <source>
        <dbReference type="Pfam" id="PF02525"/>
    </source>
</evidence>
<dbReference type="GO" id="GO:0016652">
    <property type="term" value="F:oxidoreductase activity, acting on NAD(P)H as acceptor"/>
    <property type="evidence" value="ECO:0007669"/>
    <property type="project" value="UniProtKB-UniRule"/>
</dbReference>
<evidence type="ECO:0000256" key="1">
    <source>
        <dbReference type="ARBA" id="ARBA00022630"/>
    </source>
</evidence>
<comment type="caution">
    <text evidence="8">The sequence shown here is derived from an EMBL/GenBank/DDBJ whole genome shotgun (WGS) entry which is preliminary data.</text>
</comment>